<feature type="binding site" evidence="8">
    <location>
        <position position="63"/>
    </location>
    <ligand>
        <name>Zn(2+)</name>
        <dbReference type="ChEBI" id="CHEBI:29105"/>
        <label>1</label>
        <note>catalytic</note>
    </ligand>
</feature>
<dbReference type="Pfam" id="PF23023">
    <property type="entry name" value="Anti-Pycsar_Apyc1"/>
    <property type="match status" value="1"/>
</dbReference>
<dbReference type="CDD" id="cd07717">
    <property type="entry name" value="RNaseZ_ZiPD-like_MBL-fold"/>
    <property type="match status" value="1"/>
</dbReference>
<dbReference type="SUPFAM" id="SSF56281">
    <property type="entry name" value="Metallo-hydrolase/oxidoreductase"/>
    <property type="match status" value="1"/>
</dbReference>
<evidence type="ECO:0000256" key="1">
    <source>
        <dbReference type="ARBA" id="ARBA00011738"/>
    </source>
</evidence>
<keyword evidence="3 8" id="KW-0540">Nuclease</keyword>
<protein>
    <recommendedName>
        <fullName evidence="8">Ribonuclease Z</fullName>
        <shortName evidence="8">RNase Z</shortName>
        <ecNumber evidence="8">3.1.26.11</ecNumber>
    </recommendedName>
    <alternativeName>
        <fullName evidence="8">tRNA 3 endonuclease</fullName>
    </alternativeName>
    <alternativeName>
        <fullName evidence="8">tRNase Z</fullName>
    </alternativeName>
</protein>
<dbReference type="HAMAP" id="MF_01818">
    <property type="entry name" value="RNase_Z_BN"/>
    <property type="match status" value="1"/>
</dbReference>
<dbReference type="InterPro" id="IPR013471">
    <property type="entry name" value="RNase_Z/BN"/>
</dbReference>
<keyword evidence="2 8" id="KW-0819">tRNA processing</keyword>
<evidence type="ECO:0000256" key="7">
    <source>
        <dbReference type="ARBA" id="ARBA00022833"/>
    </source>
</evidence>
<feature type="binding site" evidence="8">
    <location>
        <position position="209"/>
    </location>
    <ligand>
        <name>Zn(2+)</name>
        <dbReference type="ChEBI" id="CHEBI:29105"/>
        <label>1</label>
        <note>catalytic</note>
    </ligand>
</feature>
<evidence type="ECO:0000256" key="8">
    <source>
        <dbReference type="HAMAP-Rule" id="MF_01818"/>
    </source>
</evidence>
<feature type="active site" description="Proton acceptor" evidence="8">
    <location>
        <position position="65"/>
    </location>
</feature>
<evidence type="ECO:0000256" key="4">
    <source>
        <dbReference type="ARBA" id="ARBA00022723"/>
    </source>
</evidence>
<accession>A0AAT9GH08</accession>
<organism evidence="9">
    <name type="scientific">Sediminibacterium sp. KACHI17</name>
    <dbReference type="NCBI Taxonomy" id="1751071"/>
    <lineage>
        <taxon>Bacteria</taxon>
        <taxon>Pseudomonadati</taxon>
        <taxon>Bacteroidota</taxon>
        <taxon>Chitinophagia</taxon>
        <taxon>Chitinophagales</taxon>
        <taxon>Chitinophagaceae</taxon>
        <taxon>Sediminibacterium</taxon>
    </lineage>
</organism>
<proteinExistence type="inferred from homology"/>
<feature type="binding site" evidence="8">
    <location>
        <position position="65"/>
    </location>
    <ligand>
        <name>Zn(2+)</name>
        <dbReference type="ChEBI" id="CHEBI:29105"/>
        <label>2</label>
        <note>catalytic</note>
    </ligand>
</feature>
<reference evidence="9" key="1">
    <citation type="submission" date="2024-02" db="EMBL/GenBank/DDBJ databases">
        <title>Sediminibacterium planktonica sp. nov. and Sediminibacterium longus sp. nov., isolated from surface lake and river water.</title>
        <authorList>
            <person name="Watanabe K."/>
            <person name="Takemine S."/>
            <person name="Ishii Y."/>
            <person name="Ogata Y."/>
            <person name="Shindo C."/>
            <person name="Suda W."/>
        </authorList>
    </citation>
    <scope>NUCLEOTIDE SEQUENCE</scope>
    <source>
        <strain evidence="9">KACHI17</strain>
    </source>
</reference>
<evidence type="ECO:0000256" key="3">
    <source>
        <dbReference type="ARBA" id="ARBA00022722"/>
    </source>
</evidence>
<feature type="binding site" evidence="8">
    <location>
        <position position="209"/>
    </location>
    <ligand>
        <name>Zn(2+)</name>
        <dbReference type="ChEBI" id="CHEBI:29105"/>
        <label>2</label>
        <note>catalytic</note>
    </ligand>
</feature>
<dbReference type="InterPro" id="IPR036866">
    <property type="entry name" value="RibonucZ/Hydroxyglut_hydro"/>
</dbReference>
<keyword evidence="5 8" id="KW-0255">Endonuclease</keyword>
<comment type="subunit">
    <text evidence="1 8">Homodimer.</text>
</comment>
<gene>
    <name evidence="8" type="primary">rnz</name>
    <name evidence="9" type="ORF">KACHI17_06800</name>
</gene>
<feature type="binding site" evidence="8">
    <location>
        <position position="61"/>
    </location>
    <ligand>
        <name>Zn(2+)</name>
        <dbReference type="ChEBI" id="CHEBI:29105"/>
        <label>1</label>
        <note>catalytic</note>
    </ligand>
</feature>
<dbReference type="GO" id="GO:0042781">
    <property type="term" value="F:3'-tRNA processing endoribonuclease activity"/>
    <property type="evidence" value="ECO:0007669"/>
    <property type="project" value="UniProtKB-UniRule"/>
</dbReference>
<comment type="function">
    <text evidence="8">Zinc phosphodiesterase, which displays some tRNA 3'-processing endonuclease activity. Probably involved in tRNA maturation, by removing a 3'-trailer from precursor tRNA.</text>
</comment>
<feature type="binding site" evidence="8">
    <location>
        <position position="139"/>
    </location>
    <ligand>
        <name>Zn(2+)</name>
        <dbReference type="ChEBI" id="CHEBI:29105"/>
        <label>1</label>
        <note>catalytic</note>
    </ligand>
</feature>
<dbReference type="NCBIfam" id="TIGR02651">
    <property type="entry name" value="RNase_Z"/>
    <property type="match status" value="1"/>
</dbReference>
<dbReference type="GO" id="GO:0008270">
    <property type="term" value="F:zinc ion binding"/>
    <property type="evidence" value="ECO:0007669"/>
    <property type="project" value="UniProtKB-UniRule"/>
</dbReference>
<keyword evidence="6 8" id="KW-0378">Hydrolase</keyword>
<evidence type="ECO:0000256" key="6">
    <source>
        <dbReference type="ARBA" id="ARBA00022801"/>
    </source>
</evidence>
<keyword evidence="7 8" id="KW-0862">Zinc</keyword>
<comment type="cofactor">
    <cofactor evidence="8">
        <name>Zn(2+)</name>
        <dbReference type="ChEBI" id="CHEBI:29105"/>
    </cofactor>
    <text evidence="8">Binds 2 Zn(2+) ions.</text>
</comment>
<feature type="binding site" evidence="8">
    <location>
        <position position="66"/>
    </location>
    <ligand>
        <name>Zn(2+)</name>
        <dbReference type="ChEBI" id="CHEBI:29105"/>
        <label>2</label>
        <note>catalytic</note>
    </ligand>
</feature>
<keyword evidence="4 8" id="KW-0479">Metal-binding</keyword>
<comment type="catalytic activity">
    <reaction evidence="8">
        <text>Endonucleolytic cleavage of RNA, removing extra 3' nucleotides from tRNA precursor, generating 3' termini of tRNAs. A 3'-hydroxy group is left at the tRNA terminus and a 5'-phosphoryl group is left at the trailer molecule.</text>
        <dbReference type="EC" id="3.1.26.11"/>
    </reaction>
</comment>
<evidence type="ECO:0000256" key="2">
    <source>
        <dbReference type="ARBA" id="ARBA00022694"/>
    </source>
</evidence>
<evidence type="ECO:0000313" key="9">
    <source>
        <dbReference type="EMBL" id="BFG69799.1"/>
    </source>
</evidence>
<dbReference type="EMBL" id="AP029612">
    <property type="protein sequence ID" value="BFG69799.1"/>
    <property type="molecule type" value="Genomic_DNA"/>
</dbReference>
<sequence>MFGVTILGNNSALPAYDRHPTAQAITLNEQLFLIDCGEGTQMQLAKYKVRRGRINHIFISHLHGDHYFGLIGLLTSMGLLGREQDLHVYGPPQLKDIIQLQLDVAATTLPYALHFYGLEEEGLILDHPKFSVECFKTQHRIPCFGFIIREKKKARKINKDAAIAYEIPSVYYERLKNGDDYETRDGKIIKNEWVTFPNTPGRSYAFSADTIYDPQIAEKTKGVTVLYHEATYLKDLEERAAARYHSTTIQAAAIAQQAEVQKLLIGHFSSKYELLDDFLTEAQSVFPNTQLAIEGTTYLI</sequence>
<dbReference type="PANTHER" id="PTHR46018">
    <property type="entry name" value="ZINC PHOSPHODIESTERASE ELAC PROTEIN 1"/>
    <property type="match status" value="1"/>
</dbReference>
<dbReference type="NCBIfam" id="NF000801">
    <property type="entry name" value="PRK00055.1-3"/>
    <property type="match status" value="1"/>
</dbReference>
<dbReference type="Gene3D" id="3.60.15.10">
    <property type="entry name" value="Ribonuclease Z/Hydroxyacylglutathione hydrolase-like"/>
    <property type="match status" value="1"/>
</dbReference>
<dbReference type="EC" id="3.1.26.11" evidence="8"/>
<dbReference type="AlphaFoldDB" id="A0AAT9GH08"/>
<feature type="binding site" evidence="8">
    <location>
        <position position="267"/>
    </location>
    <ligand>
        <name>Zn(2+)</name>
        <dbReference type="ChEBI" id="CHEBI:29105"/>
        <label>2</label>
        <note>catalytic</note>
    </ligand>
</feature>
<evidence type="ECO:0000256" key="5">
    <source>
        <dbReference type="ARBA" id="ARBA00022759"/>
    </source>
</evidence>
<comment type="similarity">
    <text evidence="8">Belongs to the RNase Z family.</text>
</comment>
<dbReference type="PANTHER" id="PTHR46018:SF2">
    <property type="entry name" value="ZINC PHOSPHODIESTERASE ELAC PROTEIN 1"/>
    <property type="match status" value="1"/>
</dbReference>
<name>A0AAT9GH08_9BACT</name>
<dbReference type="RefSeq" id="WP_353550101.1">
    <property type="nucleotide sequence ID" value="NZ_AP029612.1"/>
</dbReference>